<dbReference type="PANTHER" id="PTHR11525:SF0">
    <property type="entry name" value="FARNESYL PYROPHOSPHATE SYNTHASE"/>
    <property type="match status" value="1"/>
</dbReference>
<reference evidence="6" key="1">
    <citation type="submission" date="2022-01" db="EMBL/GenBank/DDBJ databases">
        <title>Comparative genomics reveals a dynamic genome evolution in the ectomycorrhizal milk-cap (Lactarius) mushrooms.</title>
        <authorList>
            <consortium name="DOE Joint Genome Institute"/>
            <person name="Lebreton A."/>
            <person name="Tang N."/>
            <person name="Kuo A."/>
            <person name="LaButti K."/>
            <person name="Drula E."/>
            <person name="Barry K."/>
            <person name="Clum A."/>
            <person name="Lipzen A."/>
            <person name="Mousain D."/>
            <person name="Ng V."/>
            <person name="Wang R."/>
            <person name="Wang X."/>
            <person name="Dai Y."/>
            <person name="Henrissat B."/>
            <person name="Grigoriev I.V."/>
            <person name="Guerin-Laguette A."/>
            <person name="Yu F."/>
            <person name="Martin F.M."/>
        </authorList>
    </citation>
    <scope>NUCLEOTIDE SEQUENCE</scope>
    <source>
        <strain evidence="6">QP</strain>
    </source>
</reference>
<dbReference type="InterPro" id="IPR039702">
    <property type="entry name" value="FPS1-like"/>
</dbReference>
<keyword evidence="3" id="KW-0479">Metal-binding</keyword>
<dbReference type="Gene3D" id="1.10.600.10">
    <property type="entry name" value="Farnesyl Diphosphate Synthase"/>
    <property type="match status" value="1"/>
</dbReference>
<sequence length="356" mass="40402">MVNIAPHCNFSRTFLPHSLDLETRLLAASKRFEALYTIFLDDFLDNFRKHNMPGKVIEYCLYSMNYNMPGGKLKRGLSVVDSVAILKGRELTDEEYFKAAVLDCNIMDSTTTRRGQPWYRLEGVGSMAINDALVMEGATFQVVRMHFRTEPFYVDMLDLLQEGCHVIPPFSTKSLNRHVQVLYRTEMGQLVDLIIAPGHSVKLSMFSLARYSTIVIHKTARALYSFYLPVALALLLCGFPVEMWNESDPDYYQIALDILVPLGVYFQIQGYLDYSGTPKQIGKIGTDIDSEAEALVKEVFCEVGIDAVYADYEVQSYVRINALISAVPEVESPNGDAVLRRTVFRAFLEKIYTRTK</sequence>
<evidence type="ECO:0000256" key="5">
    <source>
        <dbReference type="RuleBase" id="RU004466"/>
    </source>
</evidence>
<dbReference type="Proteomes" id="UP001201163">
    <property type="component" value="Unassembled WGS sequence"/>
</dbReference>
<dbReference type="SUPFAM" id="SSF48576">
    <property type="entry name" value="Terpenoid synthases"/>
    <property type="match status" value="1"/>
</dbReference>
<dbReference type="InterPro" id="IPR008949">
    <property type="entry name" value="Isoprenoid_synthase_dom_sf"/>
</dbReference>
<comment type="caution">
    <text evidence="6">The sequence shown here is derived from an EMBL/GenBank/DDBJ whole genome shotgun (WGS) entry which is preliminary data.</text>
</comment>
<evidence type="ECO:0000256" key="2">
    <source>
        <dbReference type="ARBA" id="ARBA00022679"/>
    </source>
</evidence>
<keyword evidence="7" id="KW-1185">Reference proteome</keyword>
<evidence type="ECO:0000256" key="4">
    <source>
        <dbReference type="ARBA" id="ARBA00022842"/>
    </source>
</evidence>
<evidence type="ECO:0000313" key="7">
    <source>
        <dbReference type="Proteomes" id="UP001201163"/>
    </source>
</evidence>
<proteinExistence type="inferred from homology"/>
<dbReference type="PANTHER" id="PTHR11525">
    <property type="entry name" value="FARNESYL-PYROPHOSPHATE SYNTHETASE"/>
    <property type="match status" value="1"/>
</dbReference>
<dbReference type="Pfam" id="PF00348">
    <property type="entry name" value="polyprenyl_synt"/>
    <property type="match status" value="1"/>
</dbReference>
<gene>
    <name evidence="6" type="ORF">EDB92DRAFT_1953177</name>
</gene>
<keyword evidence="2 5" id="KW-0808">Transferase</keyword>
<accession>A0AAD4L5Q8</accession>
<dbReference type="AlphaFoldDB" id="A0AAD4L5Q8"/>
<evidence type="ECO:0000256" key="3">
    <source>
        <dbReference type="ARBA" id="ARBA00022723"/>
    </source>
</evidence>
<dbReference type="EMBL" id="JAKELL010000117">
    <property type="protein sequence ID" value="KAH8981412.1"/>
    <property type="molecule type" value="Genomic_DNA"/>
</dbReference>
<comment type="similarity">
    <text evidence="5">Belongs to the FPP/GGPP synthase family.</text>
</comment>
<evidence type="ECO:0000256" key="1">
    <source>
        <dbReference type="ARBA" id="ARBA00001946"/>
    </source>
</evidence>
<dbReference type="InterPro" id="IPR000092">
    <property type="entry name" value="Polyprenyl_synt"/>
</dbReference>
<protein>
    <submittedName>
        <fullName evidence="6">Farnesyl diphosphate synthase</fullName>
    </submittedName>
</protein>
<name>A0AAD4L5Q8_9AGAM</name>
<dbReference type="GO" id="GO:0046872">
    <property type="term" value="F:metal ion binding"/>
    <property type="evidence" value="ECO:0007669"/>
    <property type="project" value="UniProtKB-KW"/>
</dbReference>
<dbReference type="GO" id="GO:0045337">
    <property type="term" value="P:farnesyl diphosphate biosynthetic process"/>
    <property type="evidence" value="ECO:0007669"/>
    <property type="project" value="TreeGrafter"/>
</dbReference>
<keyword evidence="4" id="KW-0460">Magnesium</keyword>
<comment type="cofactor">
    <cofactor evidence="1">
        <name>Mg(2+)</name>
        <dbReference type="ChEBI" id="CHEBI:18420"/>
    </cofactor>
</comment>
<evidence type="ECO:0000313" key="6">
    <source>
        <dbReference type="EMBL" id="KAH8981412.1"/>
    </source>
</evidence>
<organism evidence="6 7">
    <name type="scientific">Lactarius akahatsu</name>
    <dbReference type="NCBI Taxonomy" id="416441"/>
    <lineage>
        <taxon>Eukaryota</taxon>
        <taxon>Fungi</taxon>
        <taxon>Dikarya</taxon>
        <taxon>Basidiomycota</taxon>
        <taxon>Agaricomycotina</taxon>
        <taxon>Agaricomycetes</taxon>
        <taxon>Russulales</taxon>
        <taxon>Russulaceae</taxon>
        <taxon>Lactarius</taxon>
    </lineage>
</organism>
<dbReference type="GO" id="GO:0004161">
    <property type="term" value="F:dimethylallyltranstransferase activity"/>
    <property type="evidence" value="ECO:0007669"/>
    <property type="project" value="TreeGrafter"/>
</dbReference>
<dbReference type="GO" id="GO:0004337">
    <property type="term" value="F:(2E,6E)-farnesyl diphosphate synthase activity"/>
    <property type="evidence" value="ECO:0007669"/>
    <property type="project" value="TreeGrafter"/>
</dbReference>
<dbReference type="GO" id="GO:0005737">
    <property type="term" value="C:cytoplasm"/>
    <property type="evidence" value="ECO:0007669"/>
    <property type="project" value="TreeGrafter"/>
</dbReference>